<evidence type="ECO:0000256" key="1">
    <source>
        <dbReference type="SAM" id="Phobius"/>
    </source>
</evidence>
<keyword evidence="1" id="KW-0812">Transmembrane</keyword>
<feature type="transmembrane region" description="Helical" evidence="1">
    <location>
        <begin position="20"/>
        <end position="35"/>
    </location>
</feature>
<dbReference type="EMBL" id="JUFX02000191">
    <property type="protein sequence ID" value="KPH86823.1"/>
    <property type="molecule type" value="Genomic_DNA"/>
</dbReference>
<gene>
    <name evidence="2" type="ORF">GLUCOINTEAF2_0202529</name>
</gene>
<keyword evidence="1" id="KW-1133">Transmembrane helix</keyword>
<sequence length="57" mass="6705">MNVFSVPVHTGGKARYHPRLMRALLIFSYANRIFLSRRIKRATYRDIGIRFMAANLH</sequence>
<name>A0A0N0MEV1_9PROT</name>
<keyword evidence="1" id="KW-0472">Membrane</keyword>
<dbReference type="Proteomes" id="UP000031553">
    <property type="component" value="Unassembled WGS sequence"/>
</dbReference>
<evidence type="ECO:0000313" key="3">
    <source>
        <dbReference type="Proteomes" id="UP000031553"/>
    </source>
</evidence>
<dbReference type="AlphaFoldDB" id="A0A0N0MEV1"/>
<protein>
    <submittedName>
        <fullName evidence="2">Transposase</fullName>
    </submittedName>
</protein>
<accession>A0A0N0MEV1</accession>
<reference evidence="2 3" key="1">
    <citation type="submission" date="2015-07" db="EMBL/GenBank/DDBJ databases">
        <title>Draft Genome Sequence of Komagataeibacter intermedius Strain AF2, Isolated from Kombucha Tea.</title>
        <authorList>
            <person name="Santos R.A."/>
            <person name="Berretta A.A."/>
            <person name="Barud H.S."/>
            <person name="Ribeiro S.J."/>
            <person name="Gonzalez-Garcia L.N."/>
            <person name="Zucchi T.D."/>
            <person name="Goldman G.H."/>
            <person name="Riano-Pachon D.M."/>
        </authorList>
    </citation>
    <scope>NUCLEOTIDE SEQUENCE [LARGE SCALE GENOMIC DNA]</scope>
    <source>
        <strain evidence="2 3">AF2</strain>
    </source>
</reference>
<evidence type="ECO:0000313" key="2">
    <source>
        <dbReference type="EMBL" id="KPH86823.1"/>
    </source>
</evidence>
<comment type="caution">
    <text evidence="2">The sequence shown here is derived from an EMBL/GenBank/DDBJ whole genome shotgun (WGS) entry which is preliminary data.</text>
</comment>
<organism evidence="2 3">
    <name type="scientific">Komagataeibacter intermedius AF2</name>
    <dbReference type="NCBI Taxonomy" id="1458464"/>
    <lineage>
        <taxon>Bacteria</taxon>
        <taxon>Pseudomonadati</taxon>
        <taxon>Pseudomonadota</taxon>
        <taxon>Alphaproteobacteria</taxon>
        <taxon>Acetobacterales</taxon>
        <taxon>Acetobacteraceae</taxon>
        <taxon>Komagataeibacter</taxon>
    </lineage>
</organism>
<proteinExistence type="predicted"/>